<dbReference type="GO" id="GO:0030148">
    <property type="term" value="P:sphingolipid biosynthetic process"/>
    <property type="evidence" value="ECO:0007669"/>
    <property type="project" value="TreeGrafter"/>
</dbReference>
<evidence type="ECO:0000256" key="7">
    <source>
        <dbReference type="ARBA" id="ARBA00022824"/>
    </source>
</evidence>
<feature type="transmembrane region" description="Helical" evidence="16">
    <location>
        <begin position="322"/>
        <end position="348"/>
    </location>
</feature>
<dbReference type="GO" id="GO:0042761">
    <property type="term" value="P:very long-chain fatty acid biosynthetic process"/>
    <property type="evidence" value="ECO:0007669"/>
    <property type="project" value="TreeGrafter"/>
</dbReference>
<evidence type="ECO:0000256" key="15">
    <source>
        <dbReference type="ARBA" id="ARBA00025733"/>
    </source>
</evidence>
<organism evidence="18 19">
    <name type="scientific">Aquatica leii</name>
    <dbReference type="NCBI Taxonomy" id="1421715"/>
    <lineage>
        <taxon>Eukaryota</taxon>
        <taxon>Metazoa</taxon>
        <taxon>Ecdysozoa</taxon>
        <taxon>Arthropoda</taxon>
        <taxon>Hexapoda</taxon>
        <taxon>Insecta</taxon>
        <taxon>Pterygota</taxon>
        <taxon>Neoptera</taxon>
        <taxon>Endopterygota</taxon>
        <taxon>Coleoptera</taxon>
        <taxon>Polyphaga</taxon>
        <taxon>Elateriformia</taxon>
        <taxon>Elateroidea</taxon>
        <taxon>Lampyridae</taxon>
        <taxon>Luciolinae</taxon>
        <taxon>Aquatica</taxon>
    </lineage>
</organism>
<dbReference type="InterPro" id="IPR008978">
    <property type="entry name" value="HSP20-like_chaperone"/>
</dbReference>
<accession>A0AAN7PL84</accession>
<feature type="transmembrane region" description="Helical" evidence="16">
    <location>
        <begin position="280"/>
        <end position="302"/>
    </location>
</feature>
<keyword evidence="7 16" id="KW-0256">Endoplasmic reticulum</keyword>
<comment type="catalytic activity">
    <reaction evidence="16">
        <text>a very-long-chain (3R)-3-hydroxyacyl-CoA = a very-long-chain (2E)-enoyl-CoA + H2O</text>
        <dbReference type="Rhea" id="RHEA:45812"/>
        <dbReference type="ChEBI" id="CHEBI:15377"/>
        <dbReference type="ChEBI" id="CHEBI:83728"/>
        <dbReference type="ChEBI" id="CHEBI:85440"/>
        <dbReference type="EC" id="4.2.1.134"/>
    </reaction>
</comment>
<evidence type="ECO:0000256" key="8">
    <source>
        <dbReference type="ARBA" id="ARBA00022832"/>
    </source>
</evidence>
<comment type="caution">
    <text evidence="16">Lacks conserved residue(s) required for the propagation of feature annotation.</text>
</comment>
<dbReference type="PANTHER" id="PTHR11035:SF35">
    <property type="entry name" value="VERY-LONG-CHAIN (3R)-3-HYDROXYACYL-COA DEHYDRATASE"/>
    <property type="match status" value="1"/>
</dbReference>
<dbReference type="PANTHER" id="PTHR11035">
    <property type="entry name" value="VERY-LONG-CHAIN (3R)-3-HYDROXYACYL-COA DEHYDRATASE"/>
    <property type="match status" value="1"/>
</dbReference>
<sequence>MPQLLSPFVYWAQSEDNLFIKVDLKDVKNPEVKLEERKLQVEAKGVGAHGINSYGFSLDFYSEINCDASVCKVLDSKIDFNIVKVEKSWWPRLTSKPQKPGWLKIDFDRWQSEDDANSEEERVRDVRDDYADLYEKLKKEEFGYTKEDLKKVYLIIYNLLMFVGFTYVVSVLGVRYLRDGADFYPEVYDVLGSTIRYLHILQFSEVILLLIGWKPGAFLPSILQIGGRLLIIYLLIEPEPRLQIDSCIFFLYLVWSAVEIIRYPYYIMQVCKIKVSFLTWLRYTVWIVLYPIGFTCEGTVLYKSIPFLDDSKRFSISMPNPYNITFSLVTVIRIYLLLFFIPTVYVLMSHMYKARAKKYGTKSWKKQK</sequence>
<dbReference type="Proteomes" id="UP001353858">
    <property type="component" value="Unassembled WGS sequence"/>
</dbReference>
<keyword evidence="13 16" id="KW-0275">Fatty acid biosynthesis</keyword>
<feature type="domain" description="CS" evidence="17">
    <location>
        <begin position="4"/>
        <end position="94"/>
    </location>
</feature>
<evidence type="ECO:0000313" key="19">
    <source>
        <dbReference type="Proteomes" id="UP001353858"/>
    </source>
</evidence>
<keyword evidence="14 16" id="KW-0456">Lyase</keyword>
<dbReference type="Gene3D" id="2.60.40.790">
    <property type="match status" value="1"/>
</dbReference>
<evidence type="ECO:0000256" key="2">
    <source>
        <dbReference type="ARBA" id="ARBA00005194"/>
    </source>
</evidence>
<protein>
    <recommendedName>
        <fullName evidence="4 16">Very-long-chain (3R)-3-hydroxyacyl-CoA dehydratase</fullName>
        <ecNumber evidence="4 16">4.2.1.134</ecNumber>
    </recommendedName>
</protein>
<keyword evidence="19" id="KW-1185">Reference proteome</keyword>
<dbReference type="InterPro" id="IPR007052">
    <property type="entry name" value="CS_dom"/>
</dbReference>
<reference evidence="19" key="1">
    <citation type="submission" date="2023-01" db="EMBL/GenBank/DDBJ databases">
        <title>Key to firefly adult light organ development and bioluminescence: homeobox transcription factors regulate luciferase expression and transportation to peroxisome.</title>
        <authorList>
            <person name="Fu X."/>
        </authorList>
    </citation>
    <scope>NUCLEOTIDE SEQUENCE [LARGE SCALE GENOMIC DNA]</scope>
</reference>
<dbReference type="InterPro" id="IPR007482">
    <property type="entry name" value="Tyr_Pase-like_PTPLA"/>
</dbReference>
<gene>
    <name evidence="18" type="ORF">RN001_006540</name>
</gene>
<dbReference type="EC" id="4.2.1.134" evidence="4 16"/>
<keyword evidence="9 16" id="KW-1133">Transmembrane helix</keyword>
<keyword evidence="5 16" id="KW-0444">Lipid biosynthesis</keyword>
<evidence type="ECO:0000256" key="1">
    <source>
        <dbReference type="ARBA" id="ARBA00004477"/>
    </source>
</evidence>
<comment type="function">
    <text evidence="16">Catalyzes the third of the four reactions of the long-chain fatty acids elongation cycle. This endoplasmic reticulum-bound enzymatic process, allows the addition of two carbons to the chain of long- and very long-chain fatty acids/VLCFAs per cycle. This enzyme catalyzes the dehydration of the 3-hydroxyacyl-CoA intermediate into trans-2,3-enoyl-CoA, within each cycle of fatty acid elongation. Thereby, it participates to the production of VLCFAs of different chain lengths that are involved in multiple biological processes as precursors of membrane lipids and lipid mediators.</text>
</comment>
<dbReference type="GO" id="GO:0030497">
    <property type="term" value="P:fatty acid elongation"/>
    <property type="evidence" value="ECO:0007669"/>
    <property type="project" value="TreeGrafter"/>
</dbReference>
<keyword evidence="10" id="KW-0175">Coiled coil</keyword>
<keyword evidence="6 16" id="KW-0812">Transmembrane</keyword>
<evidence type="ECO:0000259" key="17">
    <source>
        <dbReference type="PROSITE" id="PS51203"/>
    </source>
</evidence>
<dbReference type="FunFam" id="2.60.40.790:FF:000013">
    <property type="entry name" value="Very-long-chain (3R)-3-hydroxyacyl-CoA dehydratase"/>
    <property type="match status" value="1"/>
</dbReference>
<dbReference type="Pfam" id="PF04969">
    <property type="entry name" value="CS"/>
    <property type="match status" value="1"/>
</dbReference>
<dbReference type="PROSITE" id="PS51203">
    <property type="entry name" value="CS"/>
    <property type="match status" value="1"/>
</dbReference>
<evidence type="ECO:0000256" key="5">
    <source>
        <dbReference type="ARBA" id="ARBA00022516"/>
    </source>
</evidence>
<keyword evidence="8 16" id="KW-0276">Fatty acid metabolism</keyword>
<dbReference type="CDD" id="cd06465">
    <property type="entry name" value="p23_hB-ind1_like"/>
    <property type="match status" value="1"/>
</dbReference>
<feature type="transmembrane region" description="Helical" evidence="16">
    <location>
        <begin position="152"/>
        <end position="174"/>
    </location>
</feature>
<dbReference type="SUPFAM" id="SSF49764">
    <property type="entry name" value="HSP20-like chaperones"/>
    <property type="match status" value="1"/>
</dbReference>
<evidence type="ECO:0000256" key="12">
    <source>
        <dbReference type="ARBA" id="ARBA00023136"/>
    </source>
</evidence>
<keyword evidence="12 16" id="KW-0472">Membrane</keyword>
<evidence type="ECO:0000256" key="4">
    <source>
        <dbReference type="ARBA" id="ARBA00013122"/>
    </source>
</evidence>
<keyword evidence="11 16" id="KW-0443">Lipid metabolism</keyword>
<evidence type="ECO:0000313" key="18">
    <source>
        <dbReference type="EMBL" id="KAK4883221.1"/>
    </source>
</evidence>
<comment type="caution">
    <text evidence="18">The sequence shown here is derived from an EMBL/GenBank/DDBJ whole genome shotgun (WGS) entry which is preliminary data.</text>
</comment>
<name>A0AAN7PL84_9COLE</name>
<comment type="pathway">
    <text evidence="2 16">Lipid metabolism; fatty acid biosynthesis.</text>
</comment>
<comment type="subcellular location">
    <subcellularLocation>
        <location evidence="1 16">Endoplasmic reticulum membrane</location>
        <topology evidence="1 16">Multi-pass membrane protein</topology>
    </subcellularLocation>
</comment>
<comment type="similarity">
    <text evidence="15">Belongs to the p23/wos2 family.</text>
</comment>
<dbReference type="GO" id="GO:0102158">
    <property type="term" value="F:very-long-chain (3R)-3-hydroxyacyl-CoA dehydratase activity"/>
    <property type="evidence" value="ECO:0007669"/>
    <property type="project" value="UniProtKB-EC"/>
</dbReference>
<evidence type="ECO:0000256" key="14">
    <source>
        <dbReference type="ARBA" id="ARBA00023239"/>
    </source>
</evidence>
<evidence type="ECO:0000256" key="16">
    <source>
        <dbReference type="RuleBase" id="RU363109"/>
    </source>
</evidence>
<dbReference type="EMBL" id="JARPUR010000002">
    <property type="protein sequence ID" value="KAK4883221.1"/>
    <property type="molecule type" value="Genomic_DNA"/>
</dbReference>
<evidence type="ECO:0000256" key="3">
    <source>
        <dbReference type="ARBA" id="ARBA00007811"/>
    </source>
</evidence>
<evidence type="ECO:0000256" key="13">
    <source>
        <dbReference type="ARBA" id="ARBA00023160"/>
    </source>
</evidence>
<comment type="similarity">
    <text evidence="3 16">Belongs to the very long-chain fatty acids dehydratase HACD family.</text>
</comment>
<dbReference type="GO" id="GO:0005789">
    <property type="term" value="C:endoplasmic reticulum membrane"/>
    <property type="evidence" value="ECO:0007669"/>
    <property type="project" value="UniProtKB-SubCell"/>
</dbReference>
<evidence type="ECO:0000256" key="10">
    <source>
        <dbReference type="ARBA" id="ARBA00023054"/>
    </source>
</evidence>
<feature type="transmembrane region" description="Helical" evidence="16">
    <location>
        <begin position="248"/>
        <end position="268"/>
    </location>
</feature>
<evidence type="ECO:0000256" key="9">
    <source>
        <dbReference type="ARBA" id="ARBA00022989"/>
    </source>
</evidence>
<dbReference type="AlphaFoldDB" id="A0AAN7PL84"/>
<evidence type="ECO:0000256" key="6">
    <source>
        <dbReference type="ARBA" id="ARBA00022692"/>
    </source>
</evidence>
<evidence type="ECO:0000256" key="11">
    <source>
        <dbReference type="ARBA" id="ARBA00023098"/>
    </source>
</evidence>
<proteinExistence type="inferred from homology"/>
<dbReference type="Pfam" id="PF04387">
    <property type="entry name" value="PTPLA"/>
    <property type="match status" value="1"/>
</dbReference>